<dbReference type="Pfam" id="PF00106">
    <property type="entry name" value="adh_short"/>
    <property type="match status" value="1"/>
</dbReference>
<feature type="domain" description="Ketoreductase" evidence="1">
    <location>
        <begin position="4"/>
        <end position="181"/>
    </location>
</feature>
<dbReference type="GO" id="GO:0008202">
    <property type="term" value="P:steroid metabolic process"/>
    <property type="evidence" value="ECO:0007669"/>
    <property type="project" value="TreeGrafter"/>
</dbReference>
<dbReference type="InterPro" id="IPR036291">
    <property type="entry name" value="NAD(P)-bd_dom_sf"/>
</dbReference>
<dbReference type="SUPFAM" id="SSF51735">
    <property type="entry name" value="NAD(P)-binding Rossmann-fold domains"/>
    <property type="match status" value="1"/>
</dbReference>
<dbReference type="PRINTS" id="PR00080">
    <property type="entry name" value="SDRFAMILY"/>
</dbReference>
<evidence type="ECO:0000259" key="1">
    <source>
        <dbReference type="SMART" id="SM00822"/>
    </source>
</evidence>
<organism evidence="2">
    <name type="scientific">freshwater metagenome</name>
    <dbReference type="NCBI Taxonomy" id="449393"/>
    <lineage>
        <taxon>unclassified sequences</taxon>
        <taxon>metagenomes</taxon>
        <taxon>ecological metagenomes</taxon>
    </lineage>
</organism>
<sequence>MTTGIVLVTGSSSGIGRATALELDQRGFLVYAGVRREVDAEELKAQASPRLTPLILDVTKPEQISAAVDYLVSVHGDTGIDALVNVAGIADFGPIETLSIDRLRQIFDVNFFGVVALTQAMIPLLRMSHGRMVNVGSVGAHTTIPFGFTICSSKHALESLTSGLRIELAPWGIDVIAIDPSSIATQAASQMVSQTQALIASTFSQDDRNNYESNLVAMATSMREQEMSGMLPEGVAKVIARALTAKHPKSRYLVGPHARTLVGLSRLLPDRLFDRLKLRLVGIRMKPTVKTSR</sequence>
<dbReference type="SMART" id="SM00822">
    <property type="entry name" value="PKS_KR"/>
    <property type="match status" value="1"/>
</dbReference>
<dbReference type="EMBL" id="CAFABK010000043">
    <property type="protein sequence ID" value="CAB4831978.1"/>
    <property type="molecule type" value="Genomic_DNA"/>
</dbReference>
<accession>A0A6J7AHN0</accession>
<dbReference type="InterPro" id="IPR057326">
    <property type="entry name" value="KR_dom"/>
</dbReference>
<dbReference type="PANTHER" id="PTHR43313:SF1">
    <property type="entry name" value="3BETA-HYDROXYSTEROID DEHYDROGENASE DHS-16"/>
    <property type="match status" value="1"/>
</dbReference>
<evidence type="ECO:0000313" key="2">
    <source>
        <dbReference type="EMBL" id="CAB4831978.1"/>
    </source>
</evidence>
<dbReference type="PRINTS" id="PR00081">
    <property type="entry name" value="GDHRDH"/>
</dbReference>
<dbReference type="Gene3D" id="3.40.50.720">
    <property type="entry name" value="NAD(P)-binding Rossmann-like Domain"/>
    <property type="match status" value="1"/>
</dbReference>
<proteinExistence type="predicted"/>
<name>A0A6J7AHN0_9ZZZZ</name>
<dbReference type="AlphaFoldDB" id="A0A6J7AHN0"/>
<dbReference type="GO" id="GO:0016491">
    <property type="term" value="F:oxidoreductase activity"/>
    <property type="evidence" value="ECO:0007669"/>
    <property type="project" value="TreeGrafter"/>
</dbReference>
<reference evidence="2" key="1">
    <citation type="submission" date="2020-05" db="EMBL/GenBank/DDBJ databases">
        <authorList>
            <person name="Chiriac C."/>
            <person name="Salcher M."/>
            <person name="Ghai R."/>
            <person name="Kavagutti S V."/>
        </authorList>
    </citation>
    <scope>NUCLEOTIDE SEQUENCE</scope>
</reference>
<dbReference type="PANTHER" id="PTHR43313">
    <property type="entry name" value="SHORT-CHAIN DEHYDROGENASE/REDUCTASE FAMILY 9C"/>
    <property type="match status" value="1"/>
</dbReference>
<protein>
    <submittedName>
        <fullName evidence="2">Unannotated protein</fullName>
    </submittedName>
</protein>
<dbReference type="CDD" id="cd05374">
    <property type="entry name" value="17beta-HSD-like_SDR_c"/>
    <property type="match status" value="1"/>
</dbReference>
<dbReference type="InterPro" id="IPR002347">
    <property type="entry name" value="SDR_fam"/>
</dbReference>
<gene>
    <name evidence="2" type="ORF">UFOPK3204_01040</name>
</gene>